<dbReference type="PANTHER" id="PTHR21137:SF35">
    <property type="entry name" value="ODORANT RECEPTOR 19A-RELATED"/>
    <property type="match status" value="1"/>
</dbReference>
<dbReference type="GO" id="GO:0005886">
    <property type="term" value="C:plasma membrane"/>
    <property type="evidence" value="ECO:0007669"/>
    <property type="project" value="UniProtKB-SubCell"/>
</dbReference>
<keyword evidence="8" id="KW-0675">Receptor</keyword>
<keyword evidence="6 10" id="KW-1133">Transmembrane helix</keyword>
<dbReference type="VEuPathDB" id="VectorBase:AFUN2_006679"/>
<keyword evidence="9" id="KW-0807">Transducer</keyword>
<feature type="transmembrane region" description="Helical" evidence="10">
    <location>
        <begin position="37"/>
        <end position="58"/>
    </location>
</feature>
<dbReference type="GO" id="GO:0007165">
    <property type="term" value="P:signal transduction"/>
    <property type="evidence" value="ECO:0007669"/>
    <property type="project" value="UniProtKB-KW"/>
</dbReference>
<proteinExistence type="predicted"/>
<feature type="transmembrane region" description="Helical" evidence="10">
    <location>
        <begin position="138"/>
        <end position="159"/>
    </location>
</feature>
<keyword evidence="2" id="KW-1003">Cell membrane</keyword>
<name>A0A182S4J7_ANOFN</name>
<dbReference type="VEuPathDB" id="VectorBase:AFUN015721"/>
<reference evidence="11" key="1">
    <citation type="submission" date="2020-05" db="UniProtKB">
        <authorList>
            <consortium name="EnsemblMetazoa"/>
        </authorList>
    </citation>
    <scope>IDENTIFICATION</scope>
    <source>
        <strain evidence="11">FUMOZ</strain>
    </source>
</reference>
<evidence type="ECO:0000256" key="5">
    <source>
        <dbReference type="ARBA" id="ARBA00022725"/>
    </source>
</evidence>
<dbReference type="Pfam" id="PF02949">
    <property type="entry name" value="7tm_6"/>
    <property type="match status" value="1"/>
</dbReference>
<feature type="transmembrane region" description="Helical" evidence="10">
    <location>
        <begin position="301"/>
        <end position="321"/>
    </location>
</feature>
<accession>A0A182S4J7</accession>
<dbReference type="InterPro" id="IPR004117">
    <property type="entry name" value="7tm6_olfct_rcpt"/>
</dbReference>
<keyword evidence="7 10" id="KW-0472">Membrane</keyword>
<evidence type="ECO:0000313" key="11">
    <source>
        <dbReference type="EnsemblMetazoa" id="AFUN015721-PA"/>
    </source>
</evidence>
<dbReference type="GO" id="GO:0004984">
    <property type="term" value="F:olfactory receptor activity"/>
    <property type="evidence" value="ECO:0007669"/>
    <property type="project" value="InterPro"/>
</dbReference>
<dbReference type="STRING" id="62324.A0A182S4J7"/>
<evidence type="ECO:0000256" key="3">
    <source>
        <dbReference type="ARBA" id="ARBA00022606"/>
    </source>
</evidence>
<dbReference type="GO" id="GO:0005549">
    <property type="term" value="F:odorant binding"/>
    <property type="evidence" value="ECO:0007669"/>
    <property type="project" value="InterPro"/>
</dbReference>
<organism evidence="11">
    <name type="scientific">Anopheles funestus</name>
    <name type="common">African malaria mosquito</name>
    <dbReference type="NCBI Taxonomy" id="62324"/>
    <lineage>
        <taxon>Eukaryota</taxon>
        <taxon>Metazoa</taxon>
        <taxon>Ecdysozoa</taxon>
        <taxon>Arthropoda</taxon>
        <taxon>Hexapoda</taxon>
        <taxon>Insecta</taxon>
        <taxon>Pterygota</taxon>
        <taxon>Neoptera</taxon>
        <taxon>Endopterygota</taxon>
        <taxon>Diptera</taxon>
        <taxon>Nematocera</taxon>
        <taxon>Culicoidea</taxon>
        <taxon>Culicidae</taxon>
        <taxon>Anophelinae</taxon>
        <taxon>Anopheles</taxon>
    </lineage>
</organism>
<evidence type="ECO:0000256" key="9">
    <source>
        <dbReference type="ARBA" id="ARBA00023224"/>
    </source>
</evidence>
<feature type="transmembrane region" description="Helical" evidence="10">
    <location>
        <begin position="274"/>
        <end position="295"/>
    </location>
</feature>
<dbReference type="PANTHER" id="PTHR21137">
    <property type="entry name" value="ODORANT RECEPTOR"/>
    <property type="match status" value="1"/>
</dbReference>
<evidence type="ECO:0000256" key="7">
    <source>
        <dbReference type="ARBA" id="ARBA00023136"/>
    </source>
</evidence>
<keyword evidence="5" id="KW-0552">Olfaction</keyword>
<evidence type="ECO:0000256" key="8">
    <source>
        <dbReference type="ARBA" id="ARBA00023170"/>
    </source>
</evidence>
<protein>
    <submittedName>
        <fullName evidence="11">Uncharacterized protein</fullName>
    </submittedName>
</protein>
<keyword evidence="4 10" id="KW-0812">Transmembrane</keyword>
<sequence length="401" mass="46457">MECSNRKGQFPLIDLTIRGLKKIHFWNETPGQSFPTIGWIIVITYPIAWLVPSWLFIVSSQNDLTRLIKAVNEQIVFFAIFFKLCAFALNFRRWEQLFYDLQRAYTSVMVNPNMDVQRIIGHVEKSSYYLTKWYGSVLNFNCALYGSLPMLLVAVKYAISGSYDVPLSTPIEANYFIPGIRTNFWIWFPLDMMLNVLLQIDAIALFFIECFTWNLVHATSCLFRVLQIQANELANRNEREDEWTTKFTSFVTLHDSVLRYSSQTLDKILSIQMLFIYLSTVFALCLMMTVLSLAFKDMYLLIAMSCVIGYCLFQTFSFSYLGTELIVESGAVAEAIFHSTWYDHCVNRQKDLLFALMRANKPVRLTAGKLFIVTRDSFTVVIKQSYTIFTLMSQLLENNVN</sequence>
<evidence type="ECO:0000256" key="2">
    <source>
        <dbReference type="ARBA" id="ARBA00022475"/>
    </source>
</evidence>
<evidence type="ECO:0000256" key="6">
    <source>
        <dbReference type="ARBA" id="ARBA00022989"/>
    </source>
</evidence>
<dbReference type="AlphaFoldDB" id="A0A182S4J7"/>
<evidence type="ECO:0000256" key="4">
    <source>
        <dbReference type="ARBA" id="ARBA00022692"/>
    </source>
</evidence>
<comment type="subcellular location">
    <subcellularLocation>
        <location evidence="1">Cell membrane</location>
        <topology evidence="1">Multi-pass membrane protein</topology>
    </subcellularLocation>
</comment>
<dbReference type="EnsemblMetazoa" id="AFUN015721-RA">
    <property type="protein sequence ID" value="AFUN015721-PA"/>
    <property type="gene ID" value="AFUN015721"/>
</dbReference>
<keyword evidence="3" id="KW-0716">Sensory transduction</keyword>
<evidence type="ECO:0000256" key="1">
    <source>
        <dbReference type="ARBA" id="ARBA00004651"/>
    </source>
</evidence>
<evidence type="ECO:0000256" key="10">
    <source>
        <dbReference type="SAM" id="Phobius"/>
    </source>
</evidence>
<feature type="transmembrane region" description="Helical" evidence="10">
    <location>
        <begin position="70"/>
        <end position="91"/>
    </location>
</feature>
<feature type="transmembrane region" description="Helical" evidence="10">
    <location>
        <begin position="196"/>
        <end position="216"/>
    </location>
</feature>